<comment type="cofactor">
    <cofactor evidence="1">
        <name>Zn(2+)</name>
        <dbReference type="ChEBI" id="CHEBI:29105"/>
    </cofactor>
</comment>
<evidence type="ECO:0000313" key="6">
    <source>
        <dbReference type="EMBL" id="OQD89003.1"/>
    </source>
</evidence>
<reference evidence="7" key="1">
    <citation type="journal article" date="2017" name="Nat. Microbiol.">
        <title>Global analysis of biosynthetic gene clusters reveals vast potential of secondary metabolite production in Penicillium species.</title>
        <authorList>
            <person name="Nielsen J.C."/>
            <person name="Grijseels S."/>
            <person name="Prigent S."/>
            <person name="Ji B."/>
            <person name="Dainat J."/>
            <person name="Nielsen K.F."/>
            <person name="Frisvad J.C."/>
            <person name="Workman M."/>
            <person name="Nielsen J."/>
        </authorList>
    </citation>
    <scope>NUCLEOTIDE SEQUENCE [LARGE SCALE GENOMIC DNA]</scope>
    <source>
        <strain evidence="7">IBT 31811</strain>
    </source>
</reference>
<comment type="caution">
    <text evidence="6">The sequence shown here is derived from an EMBL/GenBank/DDBJ whole genome shotgun (WGS) entry which is preliminary data.</text>
</comment>
<evidence type="ECO:0000256" key="4">
    <source>
        <dbReference type="ARBA" id="ARBA00022833"/>
    </source>
</evidence>
<keyword evidence="7" id="KW-1185">Reference proteome</keyword>
<dbReference type="InterPro" id="IPR041526">
    <property type="entry name" value="DAPG_hydrolase"/>
</dbReference>
<evidence type="ECO:0000313" key="7">
    <source>
        <dbReference type="Proteomes" id="UP000191672"/>
    </source>
</evidence>
<protein>
    <recommendedName>
        <fullName evidence="5">DAPG hydrolase PhiG domain-containing protein</fullName>
    </recommendedName>
</protein>
<gene>
    <name evidence="6" type="ORF">PENANT_c003G03904</name>
</gene>
<proteinExistence type="predicted"/>
<keyword evidence="4" id="KW-0862">Zinc</keyword>
<evidence type="ECO:0000256" key="2">
    <source>
        <dbReference type="ARBA" id="ARBA00022723"/>
    </source>
</evidence>
<evidence type="ECO:0000256" key="3">
    <source>
        <dbReference type="ARBA" id="ARBA00022801"/>
    </source>
</evidence>
<dbReference type="EMBL" id="MDYN01000003">
    <property type="protein sequence ID" value="OQD89003.1"/>
    <property type="molecule type" value="Genomic_DNA"/>
</dbReference>
<organism evidence="6 7">
    <name type="scientific">Penicillium antarcticum</name>
    <dbReference type="NCBI Taxonomy" id="416450"/>
    <lineage>
        <taxon>Eukaryota</taxon>
        <taxon>Fungi</taxon>
        <taxon>Dikarya</taxon>
        <taxon>Ascomycota</taxon>
        <taxon>Pezizomycotina</taxon>
        <taxon>Eurotiomycetes</taxon>
        <taxon>Eurotiomycetidae</taxon>
        <taxon>Eurotiales</taxon>
        <taxon>Aspergillaceae</taxon>
        <taxon>Penicillium</taxon>
    </lineage>
</organism>
<dbReference type="GO" id="GO:0046872">
    <property type="term" value="F:metal ion binding"/>
    <property type="evidence" value="ECO:0007669"/>
    <property type="project" value="UniProtKB-KW"/>
</dbReference>
<dbReference type="GO" id="GO:0016787">
    <property type="term" value="F:hydrolase activity"/>
    <property type="evidence" value="ECO:0007669"/>
    <property type="project" value="UniProtKB-KW"/>
</dbReference>
<name>A0A1V6QIH5_9EURO</name>
<keyword evidence="3" id="KW-0378">Hydrolase</keyword>
<accession>A0A1V6QIH5</accession>
<dbReference type="AlphaFoldDB" id="A0A1V6QIH5"/>
<dbReference type="Pfam" id="PF18089">
    <property type="entry name" value="DAPG_hydrolase"/>
    <property type="match status" value="1"/>
</dbReference>
<keyword evidence="2" id="KW-0479">Metal-binding</keyword>
<feature type="domain" description="DAPG hydrolase PhiG" evidence="5">
    <location>
        <begin position="70"/>
        <end position="256"/>
    </location>
</feature>
<sequence length="309" mass="34904">MANEKISKNIDAYVPDSTAYYLGYSNADYKKPFAKYFDFNVDPISDEVQKGIVSSPWGSGLGYEASEGHDYLLRPGYLPVENGYLKTPQGAWMVACRTDMGQVTGEAYDWWFAWHSVESARYKLWYPTAHQYSWRHPEAVDIANKSFAERYYNTFSFIDEYIGGDHAKVTVAFIDPAELGIDKSKWPALGIETMIVARVGIGGTFSEAFTNRTCLTYFIAHITEGFDGVSHLIHQIRRKADGTREMRSRFWLGPGIPETIAHDICVHCGTEMPRESSTGDTWKIQRLILFRFGQNLATTLQGVQGRALA</sequence>
<dbReference type="Proteomes" id="UP000191672">
    <property type="component" value="Unassembled WGS sequence"/>
</dbReference>
<evidence type="ECO:0000259" key="5">
    <source>
        <dbReference type="Pfam" id="PF18089"/>
    </source>
</evidence>
<evidence type="ECO:0000256" key="1">
    <source>
        <dbReference type="ARBA" id="ARBA00001947"/>
    </source>
</evidence>